<feature type="chain" id="PRO_5046951891" evidence="1">
    <location>
        <begin position="29"/>
        <end position="269"/>
    </location>
</feature>
<dbReference type="RefSeq" id="WP_380802213.1">
    <property type="nucleotide sequence ID" value="NZ_JBHUIV010000016.1"/>
</dbReference>
<dbReference type="Pfam" id="PF13573">
    <property type="entry name" value="SprB"/>
    <property type="match status" value="1"/>
</dbReference>
<feature type="signal peptide" evidence="1">
    <location>
        <begin position="1"/>
        <end position="28"/>
    </location>
</feature>
<organism evidence="2 3">
    <name type="scientific">Shivajiella indica</name>
    <dbReference type="NCBI Taxonomy" id="872115"/>
    <lineage>
        <taxon>Bacteria</taxon>
        <taxon>Pseudomonadati</taxon>
        <taxon>Bacteroidota</taxon>
        <taxon>Cytophagia</taxon>
        <taxon>Cytophagales</taxon>
        <taxon>Cyclobacteriaceae</taxon>
        <taxon>Shivajiella</taxon>
    </lineage>
</organism>
<dbReference type="Gene3D" id="2.60.40.740">
    <property type="match status" value="1"/>
</dbReference>
<evidence type="ECO:0000313" key="2">
    <source>
        <dbReference type="EMBL" id="MFD2201968.1"/>
    </source>
</evidence>
<dbReference type="EMBL" id="JBHUIV010000016">
    <property type="protein sequence ID" value="MFD2201968.1"/>
    <property type="molecule type" value="Genomic_DNA"/>
</dbReference>
<comment type="caution">
    <text evidence="2">The sequence shown here is derived from an EMBL/GenBank/DDBJ whole genome shotgun (WGS) entry which is preliminary data.</text>
</comment>
<evidence type="ECO:0000256" key="1">
    <source>
        <dbReference type="SAM" id="SignalP"/>
    </source>
</evidence>
<gene>
    <name evidence="2" type="ORF">ACFSKV_10340</name>
</gene>
<accession>A0ABW5B7V9</accession>
<keyword evidence="1" id="KW-0732">Signal</keyword>
<proteinExistence type="predicted"/>
<dbReference type="InterPro" id="IPR025667">
    <property type="entry name" value="SprB_repeat"/>
</dbReference>
<evidence type="ECO:0000313" key="3">
    <source>
        <dbReference type="Proteomes" id="UP001597414"/>
    </source>
</evidence>
<dbReference type="Proteomes" id="UP001597414">
    <property type="component" value="Unassembled WGS sequence"/>
</dbReference>
<protein>
    <submittedName>
        <fullName evidence="2">SprB repeat-containing protein</fullName>
    </submittedName>
</protein>
<reference evidence="3" key="1">
    <citation type="journal article" date="2019" name="Int. J. Syst. Evol. Microbiol.">
        <title>The Global Catalogue of Microorganisms (GCM) 10K type strain sequencing project: providing services to taxonomists for standard genome sequencing and annotation.</title>
        <authorList>
            <consortium name="The Broad Institute Genomics Platform"/>
            <consortium name="The Broad Institute Genome Sequencing Center for Infectious Disease"/>
            <person name="Wu L."/>
            <person name="Ma J."/>
        </authorList>
    </citation>
    <scope>NUCLEOTIDE SEQUENCE [LARGE SCALE GENOMIC DNA]</scope>
    <source>
        <strain evidence="3">KCTC 19812</strain>
    </source>
</reference>
<keyword evidence="3" id="KW-1185">Reference proteome</keyword>
<name>A0ABW5B7V9_9BACT</name>
<sequence>MKHKSLERLVYIALISSILFFFQNCSEAENPTEFDCEFSDLRIEFNSNNPNNCSSKDGSIIPVVTGGKGPYQFSLDSSPFQTGARFENLGAGTYQLNVKDQNGCIKSVSVNLQSPESDLTASIETTDSGCNLNNGTIIIEPLGGVEPYTYRLNNGSLSATNAFFELQSGNYKVEIINNTGCSTTQTVKVLNGVKFNETIWPILETNCAITGCHLEQGNITFTKFENIQVRTTDILARIQSGNMPKNRPRLNQNDIDAIICWVNDGALEN</sequence>